<feature type="compositionally biased region" description="Basic and acidic residues" evidence="1">
    <location>
        <begin position="11"/>
        <end position="22"/>
    </location>
</feature>
<feature type="region of interest" description="Disordered" evidence="1">
    <location>
        <begin position="510"/>
        <end position="529"/>
    </location>
</feature>
<feature type="region of interest" description="Disordered" evidence="1">
    <location>
        <begin position="891"/>
        <end position="1053"/>
    </location>
</feature>
<sequence>MGFGLPARPSDGYKARKSDNDLPRGTIPRSVNRTGSKDMGIPPRRGRQTSLPSLQANKTAQSPTSCSSAPPRSTLRSPLDPQNKTLSQTHKSHSQTGSGSSSSTRSSTRSFDNTSKATRVLHGRVRPTVSRESAPFHSVWATSSSSNLAHRSQESVDAGLEFQHDRKATESPAQIHAVEAVGIRKELAQPAAIYPELDRYRNFQPPDPLLGRREIDVPYQVAAHDLPPPTPLSLWFSGSSQMSAVSGSPSTKFSESPGPGPYSRDTTPTSLSSQSPVFVAPNRIGPPYRAARQHSLSSIRPPLTRRRDGSFSDEIDAKALDPTGLASVRESVTSSSSGSTVKEGARSARKEKMTGDRLPPSPPSPPPRFSSQKSLQPKDTGEEPSMSSSHPGGRHQEVVLSSPQSPRSKDASSLSQISPPARPRRHNPPSTMNSHLSTATPGIIQSNLTSTVRGAKEQSSVSVASSSPSRSTTSFLHIRKSPSTSNLSSIARVRAFTSSKSCSSVELHLKGATEPPSLPQSPQANTRTSLRRRFPFFGRKKPSSEAAAKVHEKAEQKNSVRKGPAAGTGHEGYGRVGAVGRRSASGSALPHKVVTSPQSSFHSLTSSDSFLADRVHPVIISGGEVVENRNTSSDLSRYESFHAVTARPSTDSKLSLARLSTTHSTSSSTIDKSPPRPPSQAHSIRRRPSNSSASEEIAMQSTLAFRRSMQRLRSVPDTPLRLPQPIDTSRNASSPSPLTSFDTSILSDGLSHVELQRSTSGESSALRPALKKVHKIPLPPRKWNIFSRSHNQISAKKKGKTKEQIAATVKTVEKRPVAFYTIIDATDQNERQQVSHADVQQVLREADLYSQSVNADAAASAADNSFASQRMSIPQHGGDWARQQSWNSAMENTSTTTMPSSSAVDYSHSVSSGRPSRLAQVGRIPQVVKNRRESPSPQILSRPRSASLHVPNNNNATKVHHNPQSIPTGLLSSPVSRDPMPELSMKNSTLHSGNRPVPNTTLSSSIASNDVGCGGKELLTPQKKSESTMYTSSSSSGAGNSFATTTAVVPNPEDPPIEDEVWDEYNDLLGDDSIYECKPAPSSKRVPSHLEIGQNKLTNQDALDSSILSSVKRCQNPMCYKGPKKPRPGYNSDVTGRIQPISVHAKSDPAAERLSCTPKRSSSSSSCQTFFSDCSACSSNDRGTSLAQVNLRVGSMTVSKWLTFGHVLFSDIRHQLNSVEALDKRHSILVIDGLGNDDWSFYAAETYPAASFFNLSPRASLAPVLKKNDPTGLPLSPPNHHQIQYTSHLDNFPFAPQSFDGVVYRFPAVAPESHYHNILSEARRVLRPDGYIELSILDSDLNNMGNRGRRSVRRLKERIRLQDPDMSFASTADLIVRLLGKVGFADIKAARVGIPVASSIAQPGTHTRQDKPASDNNNNAKKKKKQKKKNPPSLAEMMSDKSPSADENITRIVTRVGRWWYTRCYESAAKSEQEKSIWDDRSLLSECEQYRTSLKLMVCCARAPDGITSF</sequence>
<feature type="region of interest" description="Disordered" evidence="1">
    <location>
        <begin position="715"/>
        <end position="743"/>
    </location>
</feature>
<keyword evidence="3" id="KW-1185">Reference proteome</keyword>
<dbReference type="EMBL" id="SRPW01000574">
    <property type="protein sequence ID" value="KAG6013555.1"/>
    <property type="molecule type" value="Genomic_DNA"/>
</dbReference>
<feature type="compositionally biased region" description="Low complexity" evidence="1">
    <location>
        <begin position="327"/>
        <end position="341"/>
    </location>
</feature>
<comment type="caution">
    <text evidence="2">The sequence shown here is derived from an EMBL/GenBank/DDBJ whole genome shotgun (WGS) entry which is preliminary data.</text>
</comment>
<dbReference type="OrthoDB" id="5382952at2759"/>
<feature type="compositionally biased region" description="Low complexity" evidence="1">
    <location>
        <begin position="900"/>
        <end position="912"/>
    </location>
</feature>
<evidence type="ECO:0000313" key="3">
    <source>
        <dbReference type="Proteomes" id="UP000748025"/>
    </source>
</evidence>
<reference evidence="2" key="1">
    <citation type="journal article" date="2020" name="bioRxiv">
        <title>Whole genome comparisons of ergot fungi reveals the divergence and evolution of species within the genus Claviceps are the result of varying mechanisms driving genome evolution and host range expansion.</title>
        <authorList>
            <person name="Wyka S.A."/>
            <person name="Mondo S.J."/>
            <person name="Liu M."/>
            <person name="Dettman J."/>
            <person name="Nalam V."/>
            <person name="Broders K.D."/>
        </authorList>
    </citation>
    <scope>NUCLEOTIDE SEQUENCE</scope>
    <source>
        <strain evidence="2">CCC 602</strain>
    </source>
</reference>
<feature type="compositionally biased region" description="Low complexity" evidence="1">
    <location>
        <begin position="94"/>
        <end position="110"/>
    </location>
</feature>
<feature type="region of interest" description="Disordered" evidence="1">
    <location>
        <begin position="540"/>
        <end position="603"/>
    </location>
</feature>
<feature type="region of interest" description="Disordered" evidence="1">
    <location>
        <begin position="1"/>
        <end position="133"/>
    </location>
</feature>
<protein>
    <recommendedName>
        <fullName evidence="4">Methyltransferase type 11 domain-containing protein</fullName>
    </recommendedName>
</protein>
<feature type="compositionally biased region" description="Polar residues" evidence="1">
    <location>
        <begin position="726"/>
        <end position="743"/>
    </location>
</feature>
<dbReference type="CDD" id="cd02440">
    <property type="entry name" value="AdoMet_MTases"/>
    <property type="match status" value="1"/>
</dbReference>
<dbReference type="Gene3D" id="3.40.50.150">
    <property type="entry name" value="Vaccinia Virus protein VP39"/>
    <property type="match status" value="1"/>
</dbReference>
<feature type="compositionally biased region" description="Polar residues" evidence="1">
    <location>
        <begin position="48"/>
        <end position="88"/>
    </location>
</feature>
<feature type="compositionally biased region" description="Low complexity" evidence="1">
    <location>
        <begin position="1027"/>
        <end position="1047"/>
    </location>
</feature>
<feature type="compositionally biased region" description="Polar residues" evidence="1">
    <location>
        <begin position="950"/>
        <end position="975"/>
    </location>
</feature>
<feature type="compositionally biased region" description="Polar residues" evidence="1">
    <location>
        <begin position="264"/>
        <end position="276"/>
    </location>
</feature>
<feature type="compositionally biased region" description="Basic and acidic residues" evidence="1">
    <location>
        <begin position="305"/>
        <end position="319"/>
    </location>
</feature>
<dbReference type="InterPro" id="IPR029063">
    <property type="entry name" value="SAM-dependent_MTases_sf"/>
</dbReference>
<evidence type="ECO:0000256" key="1">
    <source>
        <dbReference type="SAM" id="MobiDB-lite"/>
    </source>
</evidence>
<feature type="compositionally biased region" description="Polar residues" evidence="1">
    <location>
        <begin position="399"/>
        <end position="418"/>
    </location>
</feature>
<feature type="region of interest" description="Disordered" evidence="1">
    <location>
        <begin position="454"/>
        <end position="484"/>
    </location>
</feature>
<dbReference type="SUPFAM" id="SSF53335">
    <property type="entry name" value="S-adenosyl-L-methionine-dependent methyltransferases"/>
    <property type="match status" value="1"/>
</dbReference>
<proteinExistence type="predicted"/>
<feature type="compositionally biased region" description="Basic residues" evidence="1">
    <location>
        <begin position="1420"/>
        <end position="1430"/>
    </location>
</feature>
<feature type="region of interest" description="Disordered" evidence="1">
    <location>
        <begin position="643"/>
        <end position="696"/>
    </location>
</feature>
<feature type="compositionally biased region" description="Low complexity" evidence="1">
    <location>
        <begin position="459"/>
        <end position="474"/>
    </location>
</feature>
<evidence type="ECO:0000313" key="2">
    <source>
        <dbReference type="EMBL" id="KAG6013555.1"/>
    </source>
</evidence>
<feature type="compositionally biased region" description="Pro residues" evidence="1">
    <location>
        <begin position="359"/>
        <end position="368"/>
    </location>
</feature>
<accession>A0A9P7NDC1</accession>
<feature type="compositionally biased region" description="Basic and acidic residues" evidence="1">
    <location>
        <begin position="343"/>
        <end position="355"/>
    </location>
</feature>
<dbReference type="Proteomes" id="UP000748025">
    <property type="component" value="Unassembled WGS sequence"/>
</dbReference>
<organism evidence="2 3">
    <name type="scientific">Claviceps pusilla</name>
    <dbReference type="NCBI Taxonomy" id="123648"/>
    <lineage>
        <taxon>Eukaryota</taxon>
        <taxon>Fungi</taxon>
        <taxon>Dikarya</taxon>
        <taxon>Ascomycota</taxon>
        <taxon>Pezizomycotina</taxon>
        <taxon>Sordariomycetes</taxon>
        <taxon>Hypocreomycetidae</taxon>
        <taxon>Hypocreales</taxon>
        <taxon>Clavicipitaceae</taxon>
        <taxon>Claviceps</taxon>
    </lineage>
</organism>
<feature type="compositionally biased region" description="Low complexity" evidence="1">
    <location>
        <begin position="660"/>
        <end position="669"/>
    </location>
</feature>
<feature type="region of interest" description="Disordered" evidence="1">
    <location>
        <begin position="245"/>
        <end position="442"/>
    </location>
</feature>
<gene>
    <name evidence="2" type="ORF">E4U43_007234</name>
</gene>
<feature type="compositionally biased region" description="Basic and acidic residues" evidence="1">
    <location>
        <begin position="548"/>
        <end position="558"/>
    </location>
</feature>
<feature type="compositionally biased region" description="Polar residues" evidence="1">
    <location>
        <begin position="428"/>
        <end position="442"/>
    </location>
</feature>
<feature type="compositionally biased region" description="Polar residues" evidence="1">
    <location>
        <begin position="985"/>
        <end position="1008"/>
    </location>
</feature>
<feature type="region of interest" description="Disordered" evidence="1">
    <location>
        <begin position="1400"/>
        <end position="1445"/>
    </location>
</feature>
<name>A0A9P7NDC1_9HYPO</name>
<evidence type="ECO:0008006" key="4">
    <source>
        <dbReference type="Google" id="ProtNLM"/>
    </source>
</evidence>